<dbReference type="EMBL" id="CAJA01000366">
    <property type="protein sequence ID" value="CCH74333.1"/>
    <property type="molecule type" value="Genomic_DNA"/>
</dbReference>
<evidence type="ECO:0000259" key="2">
    <source>
        <dbReference type="PROSITE" id="PS51186"/>
    </source>
</evidence>
<evidence type="ECO:0000313" key="4">
    <source>
        <dbReference type="Proteomes" id="UP000035763"/>
    </source>
</evidence>
<dbReference type="PANTHER" id="PTHR31438:SF1">
    <property type="entry name" value="LYSINE N-ACYLTRANSFERASE C17G9.06C-RELATED"/>
    <property type="match status" value="1"/>
</dbReference>
<name>W6JXN9_9MICO</name>
<proteinExistence type="predicted"/>
<dbReference type="SUPFAM" id="SSF55729">
    <property type="entry name" value="Acyl-CoA N-acyltransferases (Nat)"/>
    <property type="match status" value="1"/>
</dbReference>
<keyword evidence="4" id="KW-1185">Reference proteome</keyword>
<dbReference type="PANTHER" id="PTHR31438">
    <property type="entry name" value="LYSINE N-ACYLTRANSFERASE C17G9.06C-RELATED"/>
    <property type="match status" value="1"/>
</dbReference>
<dbReference type="InterPro" id="IPR000182">
    <property type="entry name" value="GNAT_dom"/>
</dbReference>
<keyword evidence="1" id="KW-0046">Antibiotic resistance</keyword>
<comment type="caution">
    <text evidence="3">The sequence shown here is derived from an EMBL/GenBank/DDBJ whole genome shotgun (WGS) entry which is preliminary data.</text>
</comment>
<accession>W6JXN9</accession>
<sequence length="182" mass="20136">MPDAVWSFRRVTREDFPLVASWPAQPEVHRWWQHEWSAAAVERDFGASVDGAEPNEDWLALGDGSPVGLVQCSAVADYEENLADFSALGEVPPRAITLDYLLGETRGQGLGTDMLRAFVARCWAERPEAPAVLVTVVAANRPSWRALERVGFRIVGEGDCEPDNPDDDPLHYLLRLDRPGVA</sequence>
<dbReference type="Proteomes" id="UP000035763">
    <property type="component" value="Unassembled WGS sequence"/>
</dbReference>
<organism evidence="3 4">
    <name type="scientific">Nostocoides australiense Ben110</name>
    <dbReference type="NCBI Taxonomy" id="1193182"/>
    <lineage>
        <taxon>Bacteria</taxon>
        <taxon>Bacillati</taxon>
        <taxon>Actinomycetota</taxon>
        <taxon>Actinomycetes</taxon>
        <taxon>Micrococcales</taxon>
        <taxon>Intrasporangiaceae</taxon>
        <taxon>Nostocoides</taxon>
    </lineage>
</organism>
<dbReference type="GO" id="GO:0016410">
    <property type="term" value="F:N-acyltransferase activity"/>
    <property type="evidence" value="ECO:0007669"/>
    <property type="project" value="TreeGrafter"/>
</dbReference>
<evidence type="ECO:0000256" key="1">
    <source>
        <dbReference type="ARBA" id="ARBA00023251"/>
    </source>
</evidence>
<dbReference type="RefSeq" id="WP_048699717.1">
    <property type="nucleotide sequence ID" value="NZ_HG764815.1"/>
</dbReference>
<dbReference type="GO" id="GO:0046677">
    <property type="term" value="P:response to antibiotic"/>
    <property type="evidence" value="ECO:0007669"/>
    <property type="project" value="UniProtKB-KW"/>
</dbReference>
<dbReference type="Gene3D" id="3.40.630.30">
    <property type="match status" value="1"/>
</dbReference>
<protein>
    <submittedName>
        <fullName evidence="3">GCN5-related N-acetyltransferase</fullName>
    </submittedName>
</protein>
<dbReference type="AlphaFoldDB" id="W6JXN9"/>
<dbReference type="Pfam" id="PF13523">
    <property type="entry name" value="Acetyltransf_8"/>
    <property type="match status" value="1"/>
</dbReference>
<dbReference type="STRING" id="1193182.BN11_4280009"/>
<reference evidence="3 4" key="1">
    <citation type="journal article" date="2013" name="ISME J.">
        <title>A metabolic model for members of the genus Tetrasphaera involved in enhanced biological phosphorus removal.</title>
        <authorList>
            <person name="Kristiansen R."/>
            <person name="Nguyen H.T.T."/>
            <person name="Saunders A.M."/>
            <person name="Nielsen J.L."/>
            <person name="Wimmer R."/>
            <person name="Le V.Q."/>
            <person name="McIlroy S.J."/>
            <person name="Petrovski S."/>
            <person name="Seviour R.J."/>
            <person name="Calteau A."/>
            <person name="Nielsen K.L."/>
            <person name="Nielsen P.H."/>
        </authorList>
    </citation>
    <scope>NUCLEOTIDE SEQUENCE [LARGE SCALE GENOMIC DNA]</scope>
    <source>
        <strain evidence="3 4">Ben110</strain>
    </source>
</reference>
<dbReference type="PROSITE" id="PS51186">
    <property type="entry name" value="GNAT"/>
    <property type="match status" value="1"/>
</dbReference>
<keyword evidence="3" id="KW-0808">Transferase</keyword>
<gene>
    <name evidence="3" type="ORF">BN11_4280009</name>
</gene>
<dbReference type="OrthoDB" id="9814648at2"/>
<dbReference type="InterPro" id="IPR016181">
    <property type="entry name" value="Acyl_CoA_acyltransferase"/>
</dbReference>
<evidence type="ECO:0000313" key="3">
    <source>
        <dbReference type="EMBL" id="CCH74333.1"/>
    </source>
</evidence>
<feature type="domain" description="N-acetyltransferase" evidence="2">
    <location>
        <begin position="6"/>
        <end position="179"/>
    </location>
</feature>